<dbReference type="SUPFAM" id="SSF141318">
    <property type="entry name" value="TM0957-like"/>
    <property type="match status" value="1"/>
</dbReference>
<evidence type="ECO:0000313" key="2">
    <source>
        <dbReference type="EMBL" id="GGF44905.1"/>
    </source>
</evidence>
<gene>
    <name evidence="2" type="ORF">GCM10011611_59150</name>
</gene>
<reference evidence="2" key="1">
    <citation type="journal article" date="2014" name="Int. J. Syst. Evol. Microbiol.">
        <title>Complete genome sequence of Corynebacterium casei LMG S-19264T (=DSM 44701T), isolated from a smear-ripened cheese.</title>
        <authorList>
            <consortium name="US DOE Joint Genome Institute (JGI-PGF)"/>
            <person name="Walter F."/>
            <person name="Albersmeier A."/>
            <person name="Kalinowski J."/>
            <person name="Ruckert C."/>
        </authorList>
    </citation>
    <scope>NUCLEOTIDE SEQUENCE</scope>
    <source>
        <strain evidence="2">CGMCC 1.15725</strain>
    </source>
</reference>
<dbReference type="Proteomes" id="UP000646365">
    <property type="component" value="Unassembled WGS sequence"/>
</dbReference>
<dbReference type="AlphaFoldDB" id="A0A8J2Z0P2"/>
<feature type="transmembrane region" description="Helical" evidence="1">
    <location>
        <begin position="27"/>
        <end position="46"/>
    </location>
</feature>
<keyword evidence="3" id="KW-1185">Reference proteome</keyword>
<protein>
    <submittedName>
        <fullName evidence="2">Lipoprotein</fullName>
    </submittedName>
</protein>
<comment type="caution">
    <text evidence="2">The sequence shown here is derived from an EMBL/GenBank/DDBJ whole genome shotgun (WGS) entry which is preliminary data.</text>
</comment>
<sequence length="235" mass="24871">MAASFPPPPAAIPGTPMPDVARRRRWWLWRLGLAAACIAFIVRGITVVPDGELATTDANGNPVFEPKAYVASIWDARVLPYLKDKSGDAAPVLVALADQPDQAGPRYGYRARSSDGPWVFAVHGEGRIVAADTGLRHATVTVDVAGHEAVLQIGPVIYGTALRDGLPFLSFDSVANQIQFAQLSHELNDRAAAAARVGPDAAALVPGRRVRFAGMMTAAPPQVTAVQLQLLPDAP</sequence>
<dbReference type="Pfam" id="PF10054">
    <property type="entry name" value="DUF2291"/>
    <property type="match status" value="1"/>
</dbReference>
<accession>A0A8J2Z0P2</accession>
<proteinExistence type="predicted"/>
<keyword evidence="1" id="KW-1133">Transmembrane helix</keyword>
<evidence type="ECO:0000313" key="3">
    <source>
        <dbReference type="Proteomes" id="UP000646365"/>
    </source>
</evidence>
<keyword evidence="1" id="KW-0812">Transmembrane</keyword>
<reference evidence="2" key="2">
    <citation type="submission" date="2020-09" db="EMBL/GenBank/DDBJ databases">
        <authorList>
            <person name="Sun Q."/>
            <person name="Zhou Y."/>
        </authorList>
    </citation>
    <scope>NUCLEOTIDE SEQUENCE</scope>
    <source>
        <strain evidence="2">CGMCC 1.15725</strain>
    </source>
</reference>
<keyword evidence="1" id="KW-0472">Membrane</keyword>
<organism evidence="2 3">
    <name type="scientific">Aliidongia dinghuensis</name>
    <dbReference type="NCBI Taxonomy" id="1867774"/>
    <lineage>
        <taxon>Bacteria</taxon>
        <taxon>Pseudomonadati</taxon>
        <taxon>Pseudomonadota</taxon>
        <taxon>Alphaproteobacteria</taxon>
        <taxon>Rhodospirillales</taxon>
        <taxon>Dongiaceae</taxon>
        <taxon>Aliidongia</taxon>
    </lineage>
</organism>
<name>A0A8J2Z0P2_9PROT</name>
<dbReference type="InterPro" id="IPR036215">
    <property type="entry name" value="TM0957-like_sf"/>
</dbReference>
<keyword evidence="2" id="KW-0449">Lipoprotein</keyword>
<evidence type="ECO:0000256" key="1">
    <source>
        <dbReference type="SAM" id="Phobius"/>
    </source>
</evidence>
<dbReference type="InterPro" id="IPR014582">
    <property type="entry name" value="UCP033535_lipo"/>
</dbReference>
<dbReference type="EMBL" id="BMJQ01000021">
    <property type="protein sequence ID" value="GGF44905.1"/>
    <property type="molecule type" value="Genomic_DNA"/>
</dbReference>